<accession>A0AAW0J2U9</accession>
<keyword evidence="5" id="KW-0496">Mitochondrion</keyword>
<keyword evidence="4" id="KW-0689">Ribosomal protein</keyword>
<evidence type="ECO:0000256" key="3">
    <source>
        <dbReference type="ARBA" id="ARBA00022946"/>
    </source>
</evidence>
<sequence length="124" mass="14129">MVISGRSLYSASHPHGHDLLDCFWCNAPNSKESNPTCQIQVKRRTDDHDPQIIITFVNGVEEVYDAISTPAQTTRTMILNKGQFLETEQMFRDAGEAWPVLIPKKELRQHAPGTKPRKVEEKKQ</sequence>
<evidence type="ECO:0000256" key="9">
    <source>
        <dbReference type="SAM" id="MobiDB-lite"/>
    </source>
</evidence>
<dbReference type="PANTHER" id="PTHR33618">
    <property type="entry name" value="39S RIBOSOMAL PROTEIN L53, MITOCHONDRIAL"/>
    <property type="match status" value="1"/>
</dbReference>
<dbReference type="InterPro" id="IPR019716">
    <property type="entry name" value="Ribosomal_mL53"/>
</dbReference>
<dbReference type="Proteomes" id="UP000237347">
    <property type="component" value="Unassembled WGS sequence"/>
</dbReference>
<dbReference type="EMBL" id="PKMF04000722">
    <property type="protein sequence ID" value="KAK7820876.1"/>
    <property type="molecule type" value="Genomic_DNA"/>
</dbReference>
<keyword evidence="6" id="KW-0687">Ribonucleoprotein</keyword>
<evidence type="ECO:0000313" key="10">
    <source>
        <dbReference type="EMBL" id="KAK7820876.1"/>
    </source>
</evidence>
<evidence type="ECO:0000256" key="1">
    <source>
        <dbReference type="ARBA" id="ARBA00004173"/>
    </source>
</evidence>
<organism evidence="10 11">
    <name type="scientific">Quercus suber</name>
    <name type="common">Cork oak</name>
    <dbReference type="NCBI Taxonomy" id="58331"/>
    <lineage>
        <taxon>Eukaryota</taxon>
        <taxon>Viridiplantae</taxon>
        <taxon>Streptophyta</taxon>
        <taxon>Embryophyta</taxon>
        <taxon>Tracheophyta</taxon>
        <taxon>Spermatophyta</taxon>
        <taxon>Magnoliopsida</taxon>
        <taxon>eudicotyledons</taxon>
        <taxon>Gunneridae</taxon>
        <taxon>Pentapetalae</taxon>
        <taxon>rosids</taxon>
        <taxon>fabids</taxon>
        <taxon>Fagales</taxon>
        <taxon>Fagaceae</taxon>
        <taxon>Quercus</taxon>
    </lineage>
</organism>
<proteinExistence type="inferred from homology"/>
<evidence type="ECO:0000256" key="4">
    <source>
        <dbReference type="ARBA" id="ARBA00022980"/>
    </source>
</evidence>
<evidence type="ECO:0000256" key="8">
    <source>
        <dbReference type="ARBA" id="ARBA00042721"/>
    </source>
</evidence>
<dbReference type="Pfam" id="PF10780">
    <property type="entry name" value="MRP_L53"/>
    <property type="match status" value="1"/>
</dbReference>
<keyword evidence="3" id="KW-0809">Transit peptide</keyword>
<dbReference type="PANTHER" id="PTHR33618:SF1">
    <property type="entry name" value="LARGE RIBOSOMAL SUBUNIT PROTEIN ML53"/>
    <property type="match status" value="1"/>
</dbReference>
<dbReference type="Gene3D" id="3.40.30.10">
    <property type="entry name" value="Glutaredoxin"/>
    <property type="match status" value="1"/>
</dbReference>
<evidence type="ECO:0000256" key="7">
    <source>
        <dbReference type="ARBA" id="ARBA00035180"/>
    </source>
</evidence>
<comment type="subcellular location">
    <subcellularLocation>
        <location evidence="1">Mitochondrion</location>
    </subcellularLocation>
</comment>
<evidence type="ECO:0000256" key="5">
    <source>
        <dbReference type="ARBA" id="ARBA00023128"/>
    </source>
</evidence>
<dbReference type="GO" id="GO:0005762">
    <property type="term" value="C:mitochondrial large ribosomal subunit"/>
    <property type="evidence" value="ECO:0007669"/>
    <property type="project" value="TreeGrafter"/>
</dbReference>
<comment type="caution">
    <text evidence="10">The sequence shown here is derived from an EMBL/GenBank/DDBJ whole genome shotgun (WGS) entry which is preliminary data.</text>
</comment>
<evidence type="ECO:0000313" key="11">
    <source>
        <dbReference type="Proteomes" id="UP000237347"/>
    </source>
</evidence>
<feature type="region of interest" description="Disordered" evidence="9">
    <location>
        <begin position="105"/>
        <end position="124"/>
    </location>
</feature>
<protein>
    <recommendedName>
        <fullName evidence="7">Large ribosomal subunit protein mL53</fullName>
    </recommendedName>
    <alternativeName>
        <fullName evidence="8">39S ribosomal protein L53, mitochondrial</fullName>
    </alternativeName>
</protein>
<dbReference type="AlphaFoldDB" id="A0AAW0J2U9"/>
<gene>
    <name evidence="10" type="ORF">CFP56_038388</name>
</gene>
<dbReference type="InterPro" id="IPR052473">
    <property type="entry name" value="mtLSU_mL53"/>
</dbReference>
<comment type="similarity">
    <text evidence="2">Belongs to the mitochondrion-specific ribosomal protein mL53 family.</text>
</comment>
<evidence type="ECO:0000256" key="2">
    <source>
        <dbReference type="ARBA" id="ARBA00005557"/>
    </source>
</evidence>
<reference evidence="10 11" key="1">
    <citation type="journal article" date="2018" name="Sci. Data">
        <title>The draft genome sequence of cork oak.</title>
        <authorList>
            <person name="Ramos A.M."/>
            <person name="Usie A."/>
            <person name="Barbosa P."/>
            <person name="Barros P.M."/>
            <person name="Capote T."/>
            <person name="Chaves I."/>
            <person name="Simoes F."/>
            <person name="Abreu I."/>
            <person name="Carrasquinho I."/>
            <person name="Faro C."/>
            <person name="Guimaraes J.B."/>
            <person name="Mendonca D."/>
            <person name="Nobrega F."/>
            <person name="Rodrigues L."/>
            <person name="Saibo N.J.M."/>
            <person name="Varela M.C."/>
            <person name="Egas C."/>
            <person name="Matos J."/>
            <person name="Miguel C.M."/>
            <person name="Oliveira M.M."/>
            <person name="Ricardo C.P."/>
            <person name="Goncalves S."/>
        </authorList>
    </citation>
    <scope>NUCLEOTIDE SEQUENCE [LARGE SCALE GENOMIC DNA]</scope>
    <source>
        <strain evidence="11">cv. HL8</strain>
    </source>
</reference>
<evidence type="ECO:0000256" key="6">
    <source>
        <dbReference type="ARBA" id="ARBA00023274"/>
    </source>
</evidence>
<keyword evidence="11" id="KW-1185">Reference proteome</keyword>
<name>A0AAW0J2U9_QUESU</name>